<dbReference type="Gene3D" id="2.60.40.10">
    <property type="entry name" value="Immunoglobulins"/>
    <property type="match status" value="1"/>
</dbReference>
<name>A0ABT8NG40_9BACL</name>
<protein>
    <submittedName>
        <fullName evidence="1">DUF3238 domain-containing protein</fullName>
    </submittedName>
</protein>
<evidence type="ECO:0000313" key="1">
    <source>
        <dbReference type="EMBL" id="MDN7246842.1"/>
    </source>
</evidence>
<evidence type="ECO:0000313" key="2">
    <source>
        <dbReference type="Proteomes" id="UP001172142"/>
    </source>
</evidence>
<dbReference type="SUPFAM" id="SSF49265">
    <property type="entry name" value="Fibronectin type III"/>
    <property type="match status" value="1"/>
</dbReference>
<dbReference type="InterPro" id="IPR013783">
    <property type="entry name" value="Ig-like_fold"/>
</dbReference>
<proteinExistence type="predicted"/>
<accession>A0ABT8NG40</accession>
<dbReference type="EMBL" id="JAUJWU010000004">
    <property type="protein sequence ID" value="MDN7246842.1"/>
    <property type="molecule type" value="Genomic_DNA"/>
</dbReference>
<comment type="caution">
    <text evidence="1">The sequence shown here is derived from an EMBL/GenBank/DDBJ whole genome shotgun (WGS) entry which is preliminary data.</text>
</comment>
<dbReference type="Pfam" id="PF11579">
    <property type="entry name" value="DUF3238"/>
    <property type="match status" value="1"/>
</dbReference>
<dbReference type="RefSeq" id="WP_301857209.1">
    <property type="nucleotide sequence ID" value="NZ_JAUJWU010000004.1"/>
</dbReference>
<keyword evidence="2" id="KW-1185">Reference proteome</keyword>
<gene>
    <name evidence="1" type="ORF">QWY13_15230</name>
</gene>
<dbReference type="InterPro" id="IPR021631">
    <property type="entry name" value="DUF3238"/>
</dbReference>
<organism evidence="1 2">
    <name type="scientific">Planococcus shenhongbingii</name>
    <dbReference type="NCBI Taxonomy" id="3058398"/>
    <lineage>
        <taxon>Bacteria</taxon>
        <taxon>Bacillati</taxon>
        <taxon>Bacillota</taxon>
        <taxon>Bacilli</taxon>
        <taxon>Bacillales</taxon>
        <taxon>Caryophanaceae</taxon>
        <taxon>Planococcus</taxon>
    </lineage>
</organism>
<sequence length="403" mass="46810">MAALEKRLEIDLLQQTDTMIYFKWSNTGDTCVVKRDADAIYTGIENSLKDENLQSGELYTYTVERLDEEGKVKERIKMQTSTEDHTEDSINYLQQIAFTTIVSDSKIILAWGAIDGIDEYEIYRDGEFLDTIKKTQFTDRDVEMDREYSYWIRAKRPLEKSETGFSEEKSVAAHLFGFFNIKSSQEAASMEEFWITKKIAPLERLLADSPQVNVSEFNRVWDFRYTTFLSDKFLANPNLLSLNRYFAGDNRTFTPDSSHYRTQVNFSLQLGKEESALELQKDVGMSVAYDWRKKFRKADVASSEGIQLEKVKEDERNVKVILKHSVGNPLTTSPNIDYDVSATFYRDGHYDIVGLHDQAPNHEVYLKNDKMDEWLQIHEAESKGLAWMSRSIASQYWRISNFE</sequence>
<dbReference type="InterPro" id="IPR036116">
    <property type="entry name" value="FN3_sf"/>
</dbReference>
<dbReference type="Proteomes" id="UP001172142">
    <property type="component" value="Unassembled WGS sequence"/>
</dbReference>
<reference evidence="1 2" key="1">
    <citation type="submission" date="2023-07" db="EMBL/GenBank/DDBJ databases">
        <title>Novel species in genus Planococcus.</title>
        <authorList>
            <person name="Ning S."/>
        </authorList>
    </citation>
    <scope>NUCLEOTIDE SEQUENCE [LARGE SCALE GENOMIC DNA]</scope>
    <source>
        <strain evidence="1 2">N017</strain>
    </source>
</reference>